<dbReference type="InterPro" id="IPR016918">
    <property type="entry name" value="UCP029394"/>
</dbReference>
<name>A0AAP9ZAL4_9GAMM</name>
<reference evidence="1" key="1">
    <citation type="submission" date="2020-12" db="EMBL/GenBank/DDBJ databases">
        <title>Genome reconstruction of Halomonas venusta strain DSM 4743.</title>
        <authorList>
            <person name="Aguirre-Garrido J.F."/>
            <person name="Hernandez-Soto L.M."/>
            <person name="Martinez-Abarca F."/>
        </authorList>
    </citation>
    <scope>NUCLEOTIDE SEQUENCE</scope>
    <source>
        <strain evidence="1">4743</strain>
    </source>
</reference>
<evidence type="ECO:0008006" key="3">
    <source>
        <dbReference type="Google" id="ProtNLM"/>
    </source>
</evidence>
<dbReference type="AlphaFoldDB" id="A0AAP9ZAL4"/>
<protein>
    <recommendedName>
        <fullName evidence="3">DUF4440 domain-containing protein</fullName>
    </recommendedName>
</protein>
<sequence>MLPEKELIAVAHRSVQDLHVWIQDAFTGSVEQDASLEKLINSFCPSFTMVTTSGNVVGKSQVDALFRNNKGTRPSLSILIEQYETLLVSADSVVLRYRETHQEAETSSSRYSVVIIDIKDSKPLWRYLQETADVTPD</sequence>
<dbReference type="Proteomes" id="UP000663479">
    <property type="component" value="Chromosome"/>
</dbReference>
<organism evidence="1 2">
    <name type="scientific">Vreelandella venusta</name>
    <dbReference type="NCBI Taxonomy" id="44935"/>
    <lineage>
        <taxon>Bacteria</taxon>
        <taxon>Pseudomonadati</taxon>
        <taxon>Pseudomonadota</taxon>
        <taxon>Gammaproteobacteria</taxon>
        <taxon>Oceanospirillales</taxon>
        <taxon>Halomonadaceae</taxon>
        <taxon>Vreelandella</taxon>
    </lineage>
</organism>
<accession>A0AAP9ZAL4</accession>
<gene>
    <name evidence="1" type="ORF">JDS37_10605</name>
</gene>
<evidence type="ECO:0000313" key="2">
    <source>
        <dbReference type="Proteomes" id="UP000663479"/>
    </source>
</evidence>
<dbReference type="PIRSF" id="PIRSF029394">
    <property type="entry name" value="UCP029394"/>
    <property type="match status" value="1"/>
</dbReference>
<evidence type="ECO:0000313" key="1">
    <source>
        <dbReference type="EMBL" id="QRL01776.1"/>
    </source>
</evidence>
<dbReference type="Gene3D" id="3.10.450.50">
    <property type="match status" value="1"/>
</dbReference>
<dbReference type="EMBL" id="CP066539">
    <property type="protein sequence ID" value="QRL01776.1"/>
    <property type="molecule type" value="Genomic_DNA"/>
</dbReference>
<proteinExistence type="predicted"/>
<dbReference type="RefSeq" id="WP_146944888.1">
    <property type="nucleotide sequence ID" value="NZ_BJUL01000013.1"/>
</dbReference>
<dbReference type="InterPro" id="IPR032710">
    <property type="entry name" value="NTF2-like_dom_sf"/>
</dbReference>
<dbReference type="SUPFAM" id="SSF54427">
    <property type="entry name" value="NTF2-like"/>
    <property type="match status" value="1"/>
</dbReference>